<dbReference type="InterPro" id="IPR014284">
    <property type="entry name" value="RNA_pol_sigma-70_dom"/>
</dbReference>
<accession>A0A4V6YR13</accession>
<keyword evidence="3" id="KW-0731">Sigma factor</keyword>
<dbReference type="Proteomes" id="UP000306509">
    <property type="component" value="Unassembled WGS sequence"/>
</dbReference>
<organism evidence="7 8">
    <name type="scientific">Robinsoniella peoriensis</name>
    <dbReference type="NCBI Taxonomy" id="180332"/>
    <lineage>
        <taxon>Bacteria</taxon>
        <taxon>Bacillati</taxon>
        <taxon>Bacillota</taxon>
        <taxon>Clostridia</taxon>
        <taxon>Lachnospirales</taxon>
        <taxon>Lachnospiraceae</taxon>
        <taxon>Robinsoniella</taxon>
    </lineage>
</organism>
<dbReference type="GO" id="GO:0016987">
    <property type="term" value="F:sigma factor activity"/>
    <property type="evidence" value="ECO:0007669"/>
    <property type="project" value="UniProtKB-KW"/>
</dbReference>
<evidence type="ECO:0000256" key="3">
    <source>
        <dbReference type="ARBA" id="ARBA00023082"/>
    </source>
</evidence>
<proteinExistence type="inferred from homology"/>
<dbReference type="OrthoDB" id="9782703at2"/>
<protein>
    <submittedName>
        <fullName evidence="7">RNA polymerase sigma factor SigV</fullName>
    </submittedName>
</protein>
<feature type="domain" description="RNA polymerase sigma-70 region 2" evidence="5">
    <location>
        <begin position="19"/>
        <end position="85"/>
    </location>
</feature>
<evidence type="ECO:0000313" key="8">
    <source>
        <dbReference type="Proteomes" id="UP000306509"/>
    </source>
</evidence>
<dbReference type="SUPFAM" id="SSF88946">
    <property type="entry name" value="Sigma2 domain of RNA polymerase sigma factors"/>
    <property type="match status" value="1"/>
</dbReference>
<reference evidence="7 8" key="1">
    <citation type="journal article" date="2019" name="Anaerobe">
        <title>Detection of Robinsoniella peoriensis in multiple bone samples of a trauma patient.</title>
        <authorList>
            <person name="Schrottner P."/>
            <person name="Hartwich K."/>
            <person name="Bunk B."/>
            <person name="Schober I."/>
            <person name="Helbig S."/>
            <person name="Rudolph W.W."/>
            <person name="Gunzer F."/>
        </authorList>
    </citation>
    <scope>NUCLEOTIDE SEQUENCE [LARGE SCALE GENOMIC DNA]</scope>
    <source>
        <strain evidence="7 8">DSM 106044</strain>
    </source>
</reference>
<dbReference type="InterPro" id="IPR013249">
    <property type="entry name" value="RNA_pol_sigma70_r4_t2"/>
</dbReference>
<dbReference type="GO" id="GO:0003677">
    <property type="term" value="F:DNA binding"/>
    <property type="evidence" value="ECO:0007669"/>
    <property type="project" value="InterPro"/>
</dbReference>
<dbReference type="AlphaFoldDB" id="A0A4V6YR13"/>
<keyword evidence="8" id="KW-1185">Reference proteome</keyword>
<name>A0A4V6YR13_9FIRM</name>
<evidence type="ECO:0000256" key="4">
    <source>
        <dbReference type="ARBA" id="ARBA00023163"/>
    </source>
</evidence>
<sequence length="171" mass="20364">MKHLVIKAQKNDEEAFIKLMELNKQSMYKIAKSYLHHEEDIADAMQETVLKCYEKLETLKEPRYFKTWLVRILINNCKDILKQNKSLCLMDEFPELADPDLPQDNLEFTELLNALNEKYRTILILYYVEGFNTREIAELLEMNEHTVKSRLLRARQNFAREYQKDIACAGR</sequence>
<evidence type="ECO:0000313" key="7">
    <source>
        <dbReference type="EMBL" id="TLC98087.1"/>
    </source>
</evidence>
<dbReference type="Gene3D" id="1.10.1740.10">
    <property type="match status" value="1"/>
</dbReference>
<feature type="domain" description="RNA polymerase sigma factor 70 region 4 type 2" evidence="6">
    <location>
        <begin position="107"/>
        <end position="156"/>
    </location>
</feature>
<evidence type="ECO:0000259" key="6">
    <source>
        <dbReference type="Pfam" id="PF08281"/>
    </source>
</evidence>
<evidence type="ECO:0000256" key="1">
    <source>
        <dbReference type="ARBA" id="ARBA00010641"/>
    </source>
</evidence>
<comment type="caution">
    <text evidence="7">The sequence shown here is derived from an EMBL/GenBank/DDBJ whole genome shotgun (WGS) entry which is preliminary data.</text>
</comment>
<dbReference type="InterPro" id="IPR013324">
    <property type="entry name" value="RNA_pol_sigma_r3/r4-like"/>
</dbReference>
<dbReference type="STRING" id="180332.GCA_000797495_00746"/>
<dbReference type="InterPro" id="IPR036388">
    <property type="entry name" value="WH-like_DNA-bd_sf"/>
</dbReference>
<dbReference type="PANTHER" id="PTHR43133:SF51">
    <property type="entry name" value="RNA POLYMERASE SIGMA FACTOR"/>
    <property type="match status" value="1"/>
</dbReference>
<dbReference type="Pfam" id="PF04542">
    <property type="entry name" value="Sigma70_r2"/>
    <property type="match status" value="1"/>
</dbReference>
<dbReference type="PANTHER" id="PTHR43133">
    <property type="entry name" value="RNA POLYMERASE ECF-TYPE SIGMA FACTO"/>
    <property type="match status" value="1"/>
</dbReference>
<keyword evidence="2" id="KW-0805">Transcription regulation</keyword>
<gene>
    <name evidence="7" type="primary">sigV_6</name>
    <name evidence="7" type="ORF">DSM106044_05151</name>
</gene>
<dbReference type="GO" id="GO:0006352">
    <property type="term" value="P:DNA-templated transcription initiation"/>
    <property type="evidence" value="ECO:0007669"/>
    <property type="project" value="InterPro"/>
</dbReference>
<dbReference type="InterPro" id="IPR039425">
    <property type="entry name" value="RNA_pol_sigma-70-like"/>
</dbReference>
<keyword evidence="4" id="KW-0804">Transcription</keyword>
<evidence type="ECO:0000256" key="2">
    <source>
        <dbReference type="ARBA" id="ARBA00023015"/>
    </source>
</evidence>
<dbReference type="EMBL" id="QGQD01000105">
    <property type="protein sequence ID" value="TLC98087.1"/>
    <property type="molecule type" value="Genomic_DNA"/>
</dbReference>
<dbReference type="InterPro" id="IPR013325">
    <property type="entry name" value="RNA_pol_sigma_r2"/>
</dbReference>
<dbReference type="RefSeq" id="WP_027294607.1">
    <property type="nucleotide sequence ID" value="NZ_CABMJZ010000040.1"/>
</dbReference>
<dbReference type="NCBIfam" id="TIGR02937">
    <property type="entry name" value="sigma70-ECF"/>
    <property type="match status" value="1"/>
</dbReference>
<dbReference type="Pfam" id="PF08281">
    <property type="entry name" value="Sigma70_r4_2"/>
    <property type="match status" value="1"/>
</dbReference>
<evidence type="ECO:0000259" key="5">
    <source>
        <dbReference type="Pfam" id="PF04542"/>
    </source>
</evidence>
<dbReference type="InterPro" id="IPR007627">
    <property type="entry name" value="RNA_pol_sigma70_r2"/>
</dbReference>
<dbReference type="CDD" id="cd06171">
    <property type="entry name" value="Sigma70_r4"/>
    <property type="match status" value="1"/>
</dbReference>
<dbReference type="SUPFAM" id="SSF88659">
    <property type="entry name" value="Sigma3 and sigma4 domains of RNA polymerase sigma factors"/>
    <property type="match status" value="1"/>
</dbReference>
<dbReference type="Gene3D" id="1.10.10.10">
    <property type="entry name" value="Winged helix-like DNA-binding domain superfamily/Winged helix DNA-binding domain"/>
    <property type="match status" value="1"/>
</dbReference>
<comment type="similarity">
    <text evidence="1">Belongs to the sigma-70 factor family. ECF subfamily.</text>
</comment>